<proteinExistence type="predicted"/>
<protein>
    <submittedName>
        <fullName evidence="2">Uncharacterized protein</fullName>
    </submittedName>
</protein>
<gene>
    <name evidence="2" type="ORF">U0070_021457</name>
</gene>
<sequence length="136" mass="15866">MDGQTDRIVQPKNIQLPLQHQRGPAQTRFSKPALMVTVFTDKEDGDVKEERDDDETEALLADLEETKKERAEDQPGRNKNRKRRMREFAWKIFWVDTLSLISLVHPSLRPTSRFKESGLLKNCANVHVIKKEIRDL</sequence>
<reference evidence="2 3" key="1">
    <citation type="journal article" date="2023" name="bioRxiv">
        <title>Conserved and derived expression patterns and positive selection on dental genes reveal complex evolutionary context of ever-growing rodent molars.</title>
        <authorList>
            <person name="Calamari Z.T."/>
            <person name="Song A."/>
            <person name="Cohen E."/>
            <person name="Akter M."/>
            <person name="Roy R.D."/>
            <person name="Hallikas O."/>
            <person name="Christensen M.M."/>
            <person name="Li P."/>
            <person name="Marangoni P."/>
            <person name="Jernvall J."/>
            <person name="Klein O.D."/>
        </authorList>
    </citation>
    <scope>NUCLEOTIDE SEQUENCE [LARGE SCALE GENOMIC DNA]</scope>
    <source>
        <strain evidence="2">V071</strain>
    </source>
</reference>
<comment type="caution">
    <text evidence="2">The sequence shown here is derived from an EMBL/GenBank/DDBJ whole genome shotgun (WGS) entry which is preliminary data.</text>
</comment>
<evidence type="ECO:0000256" key="1">
    <source>
        <dbReference type="SAM" id="MobiDB-lite"/>
    </source>
</evidence>
<evidence type="ECO:0000313" key="3">
    <source>
        <dbReference type="Proteomes" id="UP001488838"/>
    </source>
</evidence>
<feature type="compositionally biased region" description="Basic and acidic residues" evidence="1">
    <location>
        <begin position="64"/>
        <end position="76"/>
    </location>
</feature>
<dbReference type="Proteomes" id="UP001488838">
    <property type="component" value="Unassembled WGS sequence"/>
</dbReference>
<feature type="region of interest" description="Disordered" evidence="1">
    <location>
        <begin position="61"/>
        <end position="82"/>
    </location>
</feature>
<organism evidence="2 3">
    <name type="scientific">Myodes glareolus</name>
    <name type="common">Bank vole</name>
    <name type="synonym">Clethrionomys glareolus</name>
    <dbReference type="NCBI Taxonomy" id="447135"/>
    <lineage>
        <taxon>Eukaryota</taxon>
        <taxon>Metazoa</taxon>
        <taxon>Chordata</taxon>
        <taxon>Craniata</taxon>
        <taxon>Vertebrata</taxon>
        <taxon>Euteleostomi</taxon>
        <taxon>Mammalia</taxon>
        <taxon>Eutheria</taxon>
        <taxon>Euarchontoglires</taxon>
        <taxon>Glires</taxon>
        <taxon>Rodentia</taxon>
        <taxon>Myomorpha</taxon>
        <taxon>Muroidea</taxon>
        <taxon>Cricetidae</taxon>
        <taxon>Arvicolinae</taxon>
        <taxon>Myodes</taxon>
    </lineage>
</organism>
<keyword evidence="3" id="KW-1185">Reference proteome</keyword>
<feature type="region of interest" description="Disordered" evidence="1">
    <location>
        <begin position="1"/>
        <end position="29"/>
    </location>
</feature>
<accession>A0AAW0JDR7</accession>
<dbReference type="AlphaFoldDB" id="A0AAW0JDR7"/>
<name>A0AAW0JDR7_MYOGA</name>
<dbReference type="EMBL" id="JBBHLL010000045">
    <property type="protein sequence ID" value="KAK7824536.1"/>
    <property type="molecule type" value="Genomic_DNA"/>
</dbReference>
<evidence type="ECO:0000313" key="2">
    <source>
        <dbReference type="EMBL" id="KAK7824536.1"/>
    </source>
</evidence>